<feature type="compositionally biased region" description="Basic and acidic residues" evidence="1">
    <location>
        <begin position="189"/>
        <end position="237"/>
    </location>
</feature>
<dbReference type="PANTHER" id="PTHR46601">
    <property type="entry name" value="ULP_PROTEASE DOMAIN-CONTAINING PROTEIN"/>
    <property type="match status" value="1"/>
</dbReference>
<feature type="compositionally biased region" description="Polar residues" evidence="1">
    <location>
        <begin position="51"/>
        <end position="60"/>
    </location>
</feature>
<reference evidence="2" key="1">
    <citation type="submission" date="2016-05" db="EMBL/GenBank/DDBJ databases">
        <authorList>
            <person name="Lavstsen T."/>
            <person name="Jespersen J.S."/>
        </authorList>
    </citation>
    <scope>NUCLEOTIDE SEQUENCE</scope>
    <source>
        <tissue evidence="2">Brain</tissue>
    </source>
</reference>
<dbReference type="AlphaFoldDB" id="A0A1A8MNQ0"/>
<dbReference type="PANTHER" id="PTHR46601:SF2">
    <property type="entry name" value="UBIQUITIN-LIKE PROTEASE FAMILY PROFILE DOMAIN-CONTAINING PROTEIN"/>
    <property type="match status" value="1"/>
</dbReference>
<proteinExistence type="predicted"/>
<organism evidence="2">
    <name type="scientific">Nothobranchius pienaari</name>
    <dbReference type="NCBI Taxonomy" id="704102"/>
    <lineage>
        <taxon>Eukaryota</taxon>
        <taxon>Metazoa</taxon>
        <taxon>Chordata</taxon>
        <taxon>Craniata</taxon>
        <taxon>Vertebrata</taxon>
        <taxon>Euteleostomi</taxon>
        <taxon>Actinopterygii</taxon>
        <taxon>Neopterygii</taxon>
        <taxon>Teleostei</taxon>
        <taxon>Neoteleostei</taxon>
        <taxon>Acanthomorphata</taxon>
        <taxon>Ovalentaria</taxon>
        <taxon>Atherinomorphae</taxon>
        <taxon>Cyprinodontiformes</taxon>
        <taxon>Nothobranchiidae</taxon>
        <taxon>Nothobranchius</taxon>
    </lineage>
</organism>
<dbReference type="EMBL" id="HAEF01017304">
    <property type="protein sequence ID" value="SBR58463.1"/>
    <property type="molecule type" value="Transcribed_RNA"/>
</dbReference>
<evidence type="ECO:0000256" key="1">
    <source>
        <dbReference type="SAM" id="MobiDB-lite"/>
    </source>
</evidence>
<feature type="compositionally biased region" description="Basic and acidic residues" evidence="1">
    <location>
        <begin position="1"/>
        <end position="17"/>
    </location>
</feature>
<name>A0A1A8MNQ0_9TELE</name>
<reference evidence="2" key="2">
    <citation type="submission" date="2016-06" db="EMBL/GenBank/DDBJ databases">
        <title>The genome of a short-lived fish provides insights into sex chromosome evolution and the genetic control of aging.</title>
        <authorList>
            <person name="Reichwald K."/>
            <person name="Felder M."/>
            <person name="Petzold A."/>
            <person name="Koch P."/>
            <person name="Groth M."/>
            <person name="Platzer M."/>
        </authorList>
    </citation>
    <scope>NUCLEOTIDE SEQUENCE</scope>
    <source>
        <tissue evidence="2">Brain</tissue>
    </source>
</reference>
<accession>A0A1A8MNQ0</accession>
<feature type="region of interest" description="Disordered" evidence="1">
    <location>
        <begin position="310"/>
        <end position="353"/>
    </location>
</feature>
<protein>
    <submittedName>
        <fullName evidence="2">Uncharacterized protein</fullName>
    </submittedName>
</protein>
<feature type="region of interest" description="Disordered" evidence="1">
    <location>
        <begin position="1"/>
        <end position="293"/>
    </location>
</feature>
<evidence type="ECO:0000313" key="2">
    <source>
        <dbReference type="EMBL" id="SBR58463.1"/>
    </source>
</evidence>
<feature type="compositionally biased region" description="Acidic residues" evidence="1">
    <location>
        <begin position="148"/>
        <end position="161"/>
    </location>
</feature>
<gene>
    <name evidence="2" type="primary">Nfu_g_1_004164</name>
</gene>
<sequence>MMESEQERSRSREHKQQSEINHVFNHKSGLQIFDDQQRALSIDAPDGWGPNTVQQGSETLNIKEETSLEGEQPNGKEETDANMFSFSSVPLKSEDDEEETLISQIHQHQMEGGDLPVSRSADKEDCRGAETSCNPDVNTHEGDPSSPETEDSHEDAGDNDGDPYNRKLHHKDLQKAMGRPKGAKPPHSAAEKQRLYRARRDADPERRERYLEREKRKYREDLESGKKKTIDQLSEREKRRRRKKWRETYHTIKDRKKVQQYLVTPPDTPQLSPEQAIDPQPRTSRQCDQGRRRRRKTLKNLEKQIHQLQGLLRKQTQKTEKYKKKVQRMTKKVLKKKTKETESPRTKVKRQMTQLPPASIQKTLLFHEALVDGIRNKYRKAQGEKERQIIAKVLTGKVLKKYRLQRLAQNSLGFSKKRWRDDENVNYSYQRKRNSRVPDSLTSRVRAFYTRDDVSRITTGKRQTITWKKTKKQKRFLLDTMKNLHMKFLAEEQSSISYSLFCLLRPFWVIHPTLSDRDTCMCKMHENLGFIVQKLHHLKVISTINLEDLVKTIACDTENMKCMYGECSECKNLCCPVSSKYNPESQETYLQWAIVDKEHNNDPSGKTSKITIKQESQATQEELLDQLNLLLHRFKRHSYNIKNQFTHYRALRQGLKSHECLIHVDFSENYVCKYSTEIQAVHFGASHQQATLHTGVLYVNTSSCPMSFCTVSPSRLKGPPAIWQHLSPVLDYVHMAHPEVSTIHFYSDGPCTQYRQRGNFFMFCTELFKQGFTAGTWNFFEVSHGKGAPDGVGGALKRRADSLVSKGTDIPHAAKFFDVLQKTETTIKLFFVNEEAVEKAVQEMPNDVPSIPSTMRIHQVVTLAQGELTYRDISCLCTTRQNLTCKCFNAKSFTLDH</sequence>
<feature type="compositionally biased region" description="Basic residues" evidence="1">
    <location>
        <begin position="321"/>
        <end position="338"/>
    </location>
</feature>